<proteinExistence type="predicted"/>
<reference evidence="1 2" key="1">
    <citation type="submission" date="2017-06" db="EMBL/GenBank/DDBJ databases">
        <title>Description of Rhodopirellula bahusiensis sp. nov.</title>
        <authorList>
            <person name="Kizina J."/>
            <person name="Harder J."/>
        </authorList>
    </citation>
    <scope>NUCLEOTIDE SEQUENCE [LARGE SCALE GENOMIC DNA]</scope>
    <source>
        <strain evidence="1 2">SWK21</strain>
    </source>
</reference>
<evidence type="ECO:0000313" key="1">
    <source>
        <dbReference type="EMBL" id="PHQ37153.1"/>
    </source>
</evidence>
<dbReference type="Proteomes" id="UP000225740">
    <property type="component" value="Unassembled WGS sequence"/>
</dbReference>
<dbReference type="AlphaFoldDB" id="A0A2G1WDM8"/>
<organism evidence="1 2">
    <name type="scientific">Rhodopirellula bahusiensis</name>
    <dbReference type="NCBI Taxonomy" id="2014065"/>
    <lineage>
        <taxon>Bacteria</taxon>
        <taxon>Pseudomonadati</taxon>
        <taxon>Planctomycetota</taxon>
        <taxon>Planctomycetia</taxon>
        <taxon>Pirellulales</taxon>
        <taxon>Pirellulaceae</taxon>
        <taxon>Rhodopirellula</taxon>
    </lineage>
</organism>
<accession>A0A2G1WDM8</accession>
<dbReference type="Gene3D" id="3.40.50.1820">
    <property type="entry name" value="alpha/beta hydrolase"/>
    <property type="match status" value="1"/>
</dbReference>
<sequence length="160" mass="17941">MECWQDRCIFRDLDRSVDRMVKRISGDREAGKSIGVVTHSFGDWVVRAAIARAPEHRVTTLVSLTPLMRFGFLTGLLSVVSGNRIPEVTVIMDPDRASANADCDSNVRRLVLWSWIDESLRSVDLSHVSNLEARRVAATHLSIPLQPNVHHAVADFMFGF</sequence>
<dbReference type="SUPFAM" id="SSF53474">
    <property type="entry name" value="alpha/beta-Hydrolases"/>
    <property type="match status" value="1"/>
</dbReference>
<gene>
    <name evidence="1" type="ORF">CEE69_02025</name>
</gene>
<protein>
    <recommendedName>
        <fullName evidence="3">Alpha/beta hydrolase</fullName>
    </recommendedName>
</protein>
<name>A0A2G1WDM8_9BACT</name>
<comment type="caution">
    <text evidence="1">The sequence shown here is derived from an EMBL/GenBank/DDBJ whole genome shotgun (WGS) entry which is preliminary data.</text>
</comment>
<evidence type="ECO:0000313" key="2">
    <source>
        <dbReference type="Proteomes" id="UP000225740"/>
    </source>
</evidence>
<dbReference type="EMBL" id="NIZW01000001">
    <property type="protein sequence ID" value="PHQ37153.1"/>
    <property type="molecule type" value="Genomic_DNA"/>
</dbReference>
<evidence type="ECO:0008006" key="3">
    <source>
        <dbReference type="Google" id="ProtNLM"/>
    </source>
</evidence>
<keyword evidence="2" id="KW-1185">Reference proteome</keyword>
<dbReference type="InterPro" id="IPR029058">
    <property type="entry name" value="AB_hydrolase_fold"/>
</dbReference>